<dbReference type="InParanoid" id="H8MNJ7"/>
<proteinExistence type="predicted"/>
<dbReference type="KEGG" id="ccx:COCOR_04926"/>
<evidence type="ECO:0000313" key="1">
    <source>
        <dbReference type="EMBL" id="AFE06103.1"/>
    </source>
</evidence>
<evidence type="ECO:0000313" key="2">
    <source>
        <dbReference type="Proteomes" id="UP000007587"/>
    </source>
</evidence>
<dbReference type="AlphaFoldDB" id="H8MNJ7"/>
<keyword evidence="2" id="KW-1185">Reference proteome</keyword>
<gene>
    <name evidence="1" type="ordered locus">COCOR_04926</name>
</gene>
<dbReference type="EMBL" id="CP003389">
    <property type="protein sequence ID" value="AFE06103.1"/>
    <property type="molecule type" value="Genomic_DNA"/>
</dbReference>
<organism evidence="1 2">
    <name type="scientific">Corallococcus coralloides (strain ATCC 25202 / DSM 2259 / NBRC 100086 / M2)</name>
    <name type="common">Myxococcus coralloides</name>
    <dbReference type="NCBI Taxonomy" id="1144275"/>
    <lineage>
        <taxon>Bacteria</taxon>
        <taxon>Pseudomonadati</taxon>
        <taxon>Myxococcota</taxon>
        <taxon>Myxococcia</taxon>
        <taxon>Myxococcales</taxon>
        <taxon>Cystobacterineae</taxon>
        <taxon>Myxococcaceae</taxon>
        <taxon>Corallococcus</taxon>
    </lineage>
</organism>
<sequence length="68" mass="7232">MTHFVSRYASNGAHLWSRGMDPKLGPVMAVNSAGETLIVNQLSREGTVEGTVHTSQGNGDLLLLKLAP</sequence>
<dbReference type="Proteomes" id="UP000007587">
    <property type="component" value="Chromosome"/>
</dbReference>
<protein>
    <submittedName>
        <fullName evidence="1">Uncharacterized protein</fullName>
    </submittedName>
</protein>
<dbReference type="STRING" id="1144275.COCOR_04926"/>
<reference evidence="1 2" key="1">
    <citation type="journal article" date="2012" name="J. Bacteriol.">
        <title>Complete Genome Sequence of the Fruiting Myxobacterium Corallococcus coralloides DSM 2259.</title>
        <authorList>
            <person name="Huntley S."/>
            <person name="Zhang Y."/>
            <person name="Treuner-Lange A."/>
            <person name="Kneip S."/>
            <person name="Sensen C.W."/>
            <person name="Sogaard-Andersen L."/>
        </authorList>
    </citation>
    <scope>NUCLEOTIDE SEQUENCE [LARGE SCALE GENOMIC DNA]</scope>
    <source>
        <strain evidence="2">ATCC 25202 / DSM 2259 / NBRC 100086 / M2</strain>
    </source>
</reference>
<dbReference type="HOGENOM" id="CLU_2786792_0_0_7"/>
<name>H8MNJ7_CORCM</name>
<reference evidence="2" key="2">
    <citation type="submission" date="2012-03" db="EMBL/GenBank/DDBJ databases">
        <title>Genome sequence of the fruiting myxobacterium Corallococcus coralloides DSM 2259.</title>
        <authorList>
            <person name="Huntley S."/>
            <person name="Zhang Y."/>
            <person name="Treuner-Lange A."/>
            <person name="Sensen C.W."/>
            <person name="Sogaard-Andersen L."/>
        </authorList>
    </citation>
    <scope>NUCLEOTIDE SEQUENCE [LARGE SCALE GENOMIC DNA]</scope>
    <source>
        <strain evidence="2">ATCC 25202 / DSM 2259 / NBRC 100086 / M2</strain>
    </source>
</reference>
<accession>H8MNJ7</accession>